<evidence type="ECO:0000256" key="6">
    <source>
        <dbReference type="ARBA" id="ARBA00023136"/>
    </source>
</evidence>
<evidence type="ECO:0000259" key="11">
    <source>
        <dbReference type="SMART" id="SM01320"/>
    </source>
</evidence>
<dbReference type="GO" id="GO:0009272">
    <property type="term" value="P:fungal-type cell wall biogenesis"/>
    <property type="evidence" value="ECO:0007669"/>
    <property type="project" value="TreeGrafter"/>
</dbReference>
<dbReference type="Proteomes" id="UP000193144">
    <property type="component" value="Unassembled WGS sequence"/>
</dbReference>
<feature type="transmembrane region" description="Helical" evidence="8">
    <location>
        <begin position="510"/>
        <end position="529"/>
    </location>
</feature>
<dbReference type="InterPro" id="IPR003172">
    <property type="entry name" value="ML_dom"/>
</dbReference>
<feature type="transmembrane region" description="Helical" evidence="8">
    <location>
        <begin position="541"/>
        <end position="560"/>
    </location>
</feature>
<dbReference type="Pfam" id="PF06011">
    <property type="entry name" value="TRP"/>
    <property type="match status" value="1"/>
</dbReference>
<evidence type="ECO:0000256" key="1">
    <source>
        <dbReference type="ARBA" id="ARBA00004141"/>
    </source>
</evidence>
<evidence type="ECO:0000259" key="10">
    <source>
        <dbReference type="SMART" id="SM00737"/>
    </source>
</evidence>
<feature type="transmembrane region" description="Helical" evidence="8">
    <location>
        <begin position="422"/>
        <end position="447"/>
    </location>
</feature>
<evidence type="ECO:0000313" key="12">
    <source>
        <dbReference type="EMBL" id="ORY16034.1"/>
    </source>
</evidence>
<evidence type="ECO:0000256" key="4">
    <source>
        <dbReference type="ARBA" id="ARBA00022729"/>
    </source>
</evidence>
<organism evidence="12 13">
    <name type="scientific">Clohesyomyces aquaticus</name>
    <dbReference type="NCBI Taxonomy" id="1231657"/>
    <lineage>
        <taxon>Eukaryota</taxon>
        <taxon>Fungi</taxon>
        <taxon>Dikarya</taxon>
        <taxon>Ascomycota</taxon>
        <taxon>Pezizomycotina</taxon>
        <taxon>Dothideomycetes</taxon>
        <taxon>Pleosporomycetidae</taxon>
        <taxon>Pleosporales</taxon>
        <taxon>Lindgomycetaceae</taxon>
        <taxon>Clohesyomyces</taxon>
    </lineage>
</organism>
<evidence type="ECO:0000313" key="13">
    <source>
        <dbReference type="Proteomes" id="UP000193144"/>
    </source>
</evidence>
<evidence type="ECO:0000256" key="2">
    <source>
        <dbReference type="ARBA" id="ARBA00010642"/>
    </source>
</evidence>
<dbReference type="SMART" id="SM01320">
    <property type="entry name" value="TRP_N"/>
    <property type="match status" value="1"/>
</dbReference>
<dbReference type="InterPro" id="IPR040241">
    <property type="entry name" value="TRP_Flc/Pkd2-like"/>
</dbReference>
<feature type="compositionally biased region" description="Low complexity" evidence="7">
    <location>
        <begin position="717"/>
        <end position="728"/>
    </location>
</feature>
<evidence type="ECO:0000256" key="5">
    <source>
        <dbReference type="ARBA" id="ARBA00022989"/>
    </source>
</evidence>
<keyword evidence="4 9" id="KW-0732">Signal</keyword>
<dbReference type="InterPro" id="IPR032800">
    <property type="entry name" value="TRP_N"/>
</dbReference>
<dbReference type="Pfam" id="PF14558">
    <property type="entry name" value="TRP_N"/>
    <property type="match status" value="1"/>
</dbReference>
<feature type="signal peptide" evidence="9">
    <location>
        <begin position="1"/>
        <end position="26"/>
    </location>
</feature>
<dbReference type="STRING" id="1231657.A0A1Y2A0Q9"/>
<feature type="domain" description="MD-2-related lipid-recognition" evidence="10">
    <location>
        <begin position="35"/>
        <end position="162"/>
    </location>
</feature>
<feature type="compositionally biased region" description="Low complexity" evidence="7">
    <location>
        <begin position="735"/>
        <end position="749"/>
    </location>
</feature>
<dbReference type="AlphaFoldDB" id="A0A1Y2A0Q9"/>
<dbReference type="GO" id="GO:0055085">
    <property type="term" value="P:transmembrane transport"/>
    <property type="evidence" value="ECO:0007669"/>
    <property type="project" value="TreeGrafter"/>
</dbReference>
<comment type="caution">
    <text evidence="12">The sequence shown here is derived from an EMBL/GenBank/DDBJ whole genome shotgun (WGS) entry which is preliminary data.</text>
</comment>
<evidence type="ECO:0000256" key="8">
    <source>
        <dbReference type="SAM" id="Phobius"/>
    </source>
</evidence>
<name>A0A1Y2A0Q9_9PLEO</name>
<sequence>MRIHSSYSTMLAPFLLLASAPLGALAADVLKTTGFSTCQANSDIKVQKLDIEFDKTTKKITFDVAGSSSKEQKVMATLVVNAYGKEVYKNKFNPCDENTKVPDLCPVPAGDFAAKGVQSIPDTYISQIPSIAFSVPDLDSQATLQLEAVDGGQQLACITSEVGNGKSLQVPGVSYAAAGIAGAALLVSGFSALASAGHAGAPTQSPTFTEVITWFQSMALNGMMSVKYPGVYQSFSKNFGFSTGLIYWESMQTSIDSFRNKTGGNLTDNSVQYLKGATLVHTDSGTNLTKRGLDAALLWARDGIETSVNGTQNATAAGDDKVQHYVKGLQGYVEELSIPDGNTFLTVLLVFAIVIAAITVGILLFKVILETWALFGNFPKRLTSFRKRYWWLLAKTITNLILVLYGIWVLYCVYQFKNGDSWAAKVLAGVTLAAFTAVLAFFTWKIYSIAHKYQKMEGDASALYDNKEVWRKYSIFYENYKKSYWWIFVPAIIYMFAKGCVIAGADGHGLAQTAGQLIVESLLLILLLWVRPFSLKSGNWINIVIQVVRVLSVVCILVFVEELGVAQTTKTITGLVLVVMQAVLTGLLAILIAVNAIIICCRDNPHRKKRKEAEKMRDLDNLTPLDARNSLLMDPTEYKRASIPAPFGGRPGYDPVPLNDQPTGFHNARRFNEGQEHLLSEAASIDGRSHSHARSISGERSQSPPSRAPRLPEIDLGVQQTGVQQTGYQQGGYQQGEYGPQTGYRGNAY</sequence>
<dbReference type="OrthoDB" id="2115177at2759"/>
<evidence type="ECO:0008006" key="14">
    <source>
        <dbReference type="Google" id="ProtNLM"/>
    </source>
</evidence>
<feature type="region of interest" description="Disordered" evidence="7">
    <location>
        <begin position="684"/>
        <end position="749"/>
    </location>
</feature>
<feature type="chain" id="PRO_5012078863" description="ML-like domain-containing protein" evidence="9">
    <location>
        <begin position="27"/>
        <end position="749"/>
    </location>
</feature>
<dbReference type="GO" id="GO:0016020">
    <property type="term" value="C:membrane"/>
    <property type="evidence" value="ECO:0007669"/>
    <property type="project" value="UniProtKB-SubCell"/>
</dbReference>
<gene>
    <name evidence="12" type="ORF">BCR34DRAFT_477016</name>
</gene>
<keyword evidence="6 8" id="KW-0472">Membrane</keyword>
<comment type="similarity">
    <text evidence="2">Belongs to the transient receptor potential (TRP) ion channel family.</text>
</comment>
<feature type="domain" description="ML-like" evidence="11">
    <location>
        <begin position="28"/>
        <end position="169"/>
    </location>
</feature>
<evidence type="ECO:0000256" key="7">
    <source>
        <dbReference type="SAM" id="MobiDB-lite"/>
    </source>
</evidence>
<dbReference type="PANTHER" id="PTHR31145:SF5">
    <property type="entry name" value="DUF907 DOMAIN PROTEIN (AFU_ORTHOLOGUE AFUA_2G06100)"/>
    <property type="match status" value="1"/>
</dbReference>
<protein>
    <recommendedName>
        <fullName evidence="14">ML-like domain-containing protein</fullName>
    </recommendedName>
</protein>
<comment type="subcellular location">
    <subcellularLocation>
        <location evidence="1">Membrane</location>
        <topology evidence="1">Multi-pass membrane protein</topology>
    </subcellularLocation>
</comment>
<feature type="transmembrane region" description="Helical" evidence="8">
    <location>
        <begin position="344"/>
        <end position="369"/>
    </location>
</feature>
<reference evidence="12 13" key="1">
    <citation type="submission" date="2016-07" db="EMBL/GenBank/DDBJ databases">
        <title>Pervasive Adenine N6-methylation of Active Genes in Fungi.</title>
        <authorList>
            <consortium name="DOE Joint Genome Institute"/>
            <person name="Mondo S.J."/>
            <person name="Dannebaum R.O."/>
            <person name="Kuo R.C."/>
            <person name="Labutti K."/>
            <person name="Haridas S."/>
            <person name="Kuo A."/>
            <person name="Salamov A."/>
            <person name="Ahrendt S.R."/>
            <person name="Lipzen A."/>
            <person name="Sullivan W."/>
            <person name="Andreopoulos W.B."/>
            <person name="Clum A."/>
            <person name="Lindquist E."/>
            <person name="Daum C."/>
            <person name="Ramamoorthy G.K."/>
            <person name="Gryganskyi A."/>
            <person name="Culley D."/>
            <person name="Magnuson J.K."/>
            <person name="James T.Y."/>
            <person name="O'Malley M.A."/>
            <person name="Stajich J.E."/>
            <person name="Spatafora J.W."/>
            <person name="Visel A."/>
            <person name="Grigoriev I.V."/>
        </authorList>
    </citation>
    <scope>NUCLEOTIDE SEQUENCE [LARGE SCALE GENOMIC DNA]</scope>
    <source>
        <strain evidence="12 13">CBS 115471</strain>
    </source>
</reference>
<feature type="transmembrane region" description="Helical" evidence="8">
    <location>
        <begin position="390"/>
        <end position="416"/>
    </location>
</feature>
<accession>A0A1Y2A0Q9</accession>
<dbReference type="SMART" id="SM00737">
    <property type="entry name" value="ML"/>
    <property type="match status" value="1"/>
</dbReference>
<evidence type="ECO:0000256" key="9">
    <source>
        <dbReference type="SAM" id="SignalP"/>
    </source>
</evidence>
<keyword evidence="13" id="KW-1185">Reference proteome</keyword>
<evidence type="ECO:0000256" key="3">
    <source>
        <dbReference type="ARBA" id="ARBA00022692"/>
    </source>
</evidence>
<dbReference type="InterPro" id="IPR010308">
    <property type="entry name" value="TRP_C"/>
</dbReference>
<proteinExistence type="inferred from homology"/>
<feature type="transmembrane region" description="Helical" evidence="8">
    <location>
        <begin position="484"/>
        <end position="504"/>
    </location>
</feature>
<keyword evidence="3 8" id="KW-0812">Transmembrane</keyword>
<dbReference type="EMBL" id="MCFA01000021">
    <property type="protein sequence ID" value="ORY16034.1"/>
    <property type="molecule type" value="Genomic_DNA"/>
</dbReference>
<dbReference type="PANTHER" id="PTHR31145">
    <property type="entry name" value="INTEGRAL MEMBRANE PROTEIN (AFU_ORTHOLOGUE AFUA_7G01610)"/>
    <property type="match status" value="1"/>
</dbReference>
<feature type="transmembrane region" description="Helical" evidence="8">
    <location>
        <begin position="572"/>
        <end position="601"/>
    </location>
</feature>
<keyword evidence="5 8" id="KW-1133">Transmembrane helix</keyword>